<dbReference type="RefSeq" id="WP_046098022.1">
    <property type="nucleotide sequence ID" value="NZ_LAEN01000022.1"/>
</dbReference>
<reference evidence="1 4" key="2">
    <citation type="submission" date="2018-11" db="EMBL/GenBank/DDBJ databases">
        <title>Sequencing Av. paragallinarum serogroups.</title>
        <authorList>
            <person name="Hellmuth J.E."/>
            <person name="Boucher C.E."/>
            <person name="Cason E.D."/>
        </authorList>
    </citation>
    <scope>NUCLEOTIDE SEQUENCE [LARGE SCALE GENOMIC DNA]</scope>
    <source>
        <strain evidence="1 4">SA-3</strain>
    </source>
</reference>
<organism evidence="1 4">
    <name type="scientific">Avibacterium paragallinarum</name>
    <name type="common">Haemophilus gallinarum</name>
    <dbReference type="NCBI Taxonomy" id="728"/>
    <lineage>
        <taxon>Bacteria</taxon>
        <taxon>Pseudomonadati</taxon>
        <taxon>Pseudomonadota</taxon>
        <taxon>Gammaproteobacteria</taxon>
        <taxon>Pasteurellales</taxon>
        <taxon>Pasteurellaceae</taxon>
        <taxon>Avibacterium</taxon>
    </lineage>
</organism>
<accession>A0A0F5EZF1</accession>
<dbReference type="EMBL" id="RQXS01000004">
    <property type="protein sequence ID" value="RZN61050.1"/>
    <property type="molecule type" value="Genomic_DNA"/>
</dbReference>
<dbReference type="Proteomes" id="UP000254620">
    <property type="component" value="Unassembled WGS sequence"/>
</dbReference>
<proteinExistence type="predicted"/>
<gene>
    <name evidence="1" type="ORF">EIG79_01905</name>
    <name evidence="2" type="ORF">NCTC10926_01958</name>
</gene>
<evidence type="ECO:0000313" key="1">
    <source>
        <dbReference type="EMBL" id="RZN61050.1"/>
    </source>
</evidence>
<protein>
    <submittedName>
        <fullName evidence="1">Uncharacterized protein</fullName>
    </submittedName>
</protein>
<reference evidence="2 3" key="1">
    <citation type="submission" date="2018-06" db="EMBL/GenBank/DDBJ databases">
        <authorList>
            <consortium name="Pathogen Informatics"/>
            <person name="Doyle S."/>
        </authorList>
    </citation>
    <scope>NUCLEOTIDE SEQUENCE [LARGE SCALE GENOMIC DNA]</scope>
    <source>
        <strain evidence="2 3">NCTC10926</strain>
    </source>
</reference>
<evidence type="ECO:0000313" key="2">
    <source>
        <dbReference type="EMBL" id="SUU98524.1"/>
    </source>
</evidence>
<evidence type="ECO:0000313" key="3">
    <source>
        <dbReference type="Proteomes" id="UP000254620"/>
    </source>
</evidence>
<name>A0A0F5EZF1_AVIPA</name>
<evidence type="ECO:0000313" key="4">
    <source>
        <dbReference type="Proteomes" id="UP000294229"/>
    </source>
</evidence>
<dbReference type="AlphaFoldDB" id="A0A0F5EZF1"/>
<dbReference type="OrthoDB" id="5679065at2"/>
<dbReference type="Proteomes" id="UP000294229">
    <property type="component" value="Unassembled WGS sequence"/>
</dbReference>
<sequence length="76" mass="8434">MAKAIRSRRTKIKPFEPEILPNWEQLVKAIKDAELYLGFAKNYLHNGHLKGAVDALKSIKSSATKGLKVKKGGSNE</sequence>
<dbReference type="EMBL" id="UFSW01000001">
    <property type="protein sequence ID" value="SUU98524.1"/>
    <property type="molecule type" value="Genomic_DNA"/>
</dbReference>